<dbReference type="AlphaFoldDB" id="A0A024GFD7"/>
<organism evidence="7 8">
    <name type="scientific">Albugo candida</name>
    <dbReference type="NCBI Taxonomy" id="65357"/>
    <lineage>
        <taxon>Eukaryota</taxon>
        <taxon>Sar</taxon>
        <taxon>Stramenopiles</taxon>
        <taxon>Oomycota</taxon>
        <taxon>Peronosporomycetes</taxon>
        <taxon>Albuginales</taxon>
        <taxon>Albuginaceae</taxon>
        <taxon>Albugo</taxon>
    </lineage>
</organism>
<comment type="caution">
    <text evidence="7">The sequence shown here is derived from an EMBL/GenBank/DDBJ whole genome shotgun (WGS) entry which is preliminary data.</text>
</comment>
<dbReference type="Proteomes" id="UP000053237">
    <property type="component" value="Unassembled WGS sequence"/>
</dbReference>
<keyword evidence="8" id="KW-1185">Reference proteome</keyword>
<dbReference type="GO" id="GO:0006508">
    <property type="term" value="P:proteolysis"/>
    <property type="evidence" value="ECO:0007669"/>
    <property type="project" value="UniProtKB-KW"/>
</dbReference>
<feature type="domain" description="PPPDE" evidence="6">
    <location>
        <begin position="2"/>
        <end position="146"/>
    </location>
</feature>
<keyword evidence="3" id="KW-0378">Hydrolase</keyword>
<name>A0A024GFD7_9STRA</name>
<dbReference type="PANTHER" id="PTHR12378:SF7">
    <property type="entry name" value="DESUMOYLATING ISOPEPTIDASE 1"/>
    <property type="match status" value="1"/>
</dbReference>
<dbReference type="EMBL" id="CAIX01000093">
    <property type="protein sequence ID" value="CCI45253.1"/>
    <property type="molecule type" value="Genomic_DNA"/>
</dbReference>
<feature type="domain" description="Smr" evidence="4">
    <location>
        <begin position="897"/>
        <end position="992"/>
    </location>
</feature>
<dbReference type="InterPro" id="IPR013535">
    <property type="entry name" value="PUL_dom"/>
</dbReference>
<gene>
    <name evidence="7" type="ORF">BN9_061260</name>
</gene>
<dbReference type="InterPro" id="IPR011989">
    <property type="entry name" value="ARM-like"/>
</dbReference>
<dbReference type="SMART" id="SM01179">
    <property type="entry name" value="DUF862"/>
    <property type="match status" value="1"/>
</dbReference>
<dbReference type="InterPro" id="IPR011990">
    <property type="entry name" value="TPR-like_helical_dom_sf"/>
</dbReference>
<evidence type="ECO:0000256" key="2">
    <source>
        <dbReference type="ARBA" id="ARBA00022670"/>
    </source>
</evidence>
<evidence type="ECO:0000256" key="1">
    <source>
        <dbReference type="ARBA" id="ARBA00008140"/>
    </source>
</evidence>
<dbReference type="GO" id="GO:0070646">
    <property type="term" value="P:protein modification by small protein removal"/>
    <property type="evidence" value="ECO:0007669"/>
    <property type="project" value="TreeGrafter"/>
</dbReference>
<evidence type="ECO:0000259" key="6">
    <source>
        <dbReference type="PROSITE" id="PS51858"/>
    </source>
</evidence>
<dbReference type="Pfam" id="PF05903">
    <property type="entry name" value="Peptidase_C97"/>
    <property type="match status" value="1"/>
</dbReference>
<accession>A0A024GFD7</accession>
<evidence type="ECO:0000256" key="3">
    <source>
        <dbReference type="ARBA" id="ARBA00022801"/>
    </source>
</evidence>
<dbReference type="InParanoid" id="A0A024GFD7"/>
<dbReference type="InterPro" id="IPR036063">
    <property type="entry name" value="Smr_dom_sf"/>
</dbReference>
<proteinExistence type="inferred from homology"/>
<dbReference type="InterPro" id="IPR008580">
    <property type="entry name" value="PPPDE_dom"/>
</dbReference>
<evidence type="ECO:0000259" key="5">
    <source>
        <dbReference type="PROSITE" id="PS51396"/>
    </source>
</evidence>
<evidence type="ECO:0000313" key="8">
    <source>
        <dbReference type="Proteomes" id="UP000053237"/>
    </source>
</evidence>
<dbReference type="InterPro" id="IPR042266">
    <property type="entry name" value="PPPDE_sf"/>
</dbReference>
<dbReference type="PANTHER" id="PTHR12378">
    <property type="entry name" value="DESUMOYLATING ISOPEPTIDASE"/>
    <property type="match status" value="1"/>
</dbReference>
<dbReference type="OrthoDB" id="21221at2759"/>
<reference evidence="7 8" key="1">
    <citation type="submission" date="2012-05" db="EMBL/GenBank/DDBJ databases">
        <title>Recombination and specialization in a pathogen metapopulation.</title>
        <authorList>
            <person name="Gardiner A."/>
            <person name="Kemen E."/>
            <person name="Schultz-Larsen T."/>
            <person name="MacLean D."/>
            <person name="Van Oosterhout C."/>
            <person name="Jones J.D.G."/>
        </authorList>
    </citation>
    <scope>NUCLEOTIDE SEQUENCE [LARGE SCALE GENOMIC DNA]</scope>
    <source>
        <strain evidence="7 8">Ac Nc2</strain>
    </source>
</reference>
<dbReference type="SUPFAM" id="SSF48371">
    <property type="entry name" value="ARM repeat"/>
    <property type="match status" value="1"/>
</dbReference>
<dbReference type="PROSITE" id="PS51858">
    <property type="entry name" value="PPPDE"/>
    <property type="match status" value="1"/>
</dbReference>
<dbReference type="Gene3D" id="3.90.1720.30">
    <property type="entry name" value="PPPDE domains"/>
    <property type="match status" value="1"/>
</dbReference>
<dbReference type="PROSITE" id="PS50828">
    <property type="entry name" value="SMR"/>
    <property type="match status" value="1"/>
</dbReference>
<dbReference type="SUPFAM" id="SSF160443">
    <property type="entry name" value="SMR domain-like"/>
    <property type="match status" value="1"/>
</dbReference>
<dbReference type="Gene3D" id="1.25.40.10">
    <property type="entry name" value="Tetratricopeptide repeat domain"/>
    <property type="match status" value="1"/>
</dbReference>
<dbReference type="STRING" id="65357.A0A024GFD7"/>
<dbReference type="GO" id="GO:0008233">
    <property type="term" value="F:peptidase activity"/>
    <property type="evidence" value="ECO:0007669"/>
    <property type="project" value="UniProtKB-KW"/>
</dbReference>
<dbReference type="InterPro" id="IPR002625">
    <property type="entry name" value="Smr_dom"/>
</dbReference>
<comment type="similarity">
    <text evidence="1">Belongs to the DeSI family.</text>
</comment>
<feature type="domain" description="PUL" evidence="5">
    <location>
        <begin position="176"/>
        <end position="462"/>
    </location>
</feature>
<dbReference type="PROSITE" id="PS51396">
    <property type="entry name" value="PUL"/>
    <property type="match status" value="1"/>
</dbReference>
<dbReference type="Gene3D" id="3.30.1370.110">
    <property type="match status" value="1"/>
</dbReference>
<evidence type="ECO:0000259" key="4">
    <source>
        <dbReference type="PROSITE" id="PS50828"/>
    </source>
</evidence>
<evidence type="ECO:0008006" key="9">
    <source>
        <dbReference type="Google" id="ProtNLM"/>
    </source>
</evidence>
<keyword evidence="2" id="KW-0645">Protease</keyword>
<protein>
    <recommendedName>
        <fullName evidence="9">PPPDE domain-containing protein</fullName>
    </recommendedName>
</protein>
<evidence type="ECO:0000313" key="7">
    <source>
        <dbReference type="EMBL" id="CCI45253.1"/>
    </source>
</evidence>
<dbReference type="InterPro" id="IPR016024">
    <property type="entry name" value="ARM-type_fold"/>
</dbReference>
<dbReference type="Gene3D" id="1.25.10.10">
    <property type="entry name" value="Leucine-rich Repeat Variant"/>
    <property type="match status" value="1"/>
</dbReference>
<sequence length="1001" mass="114199">MSDVVLRVYDLSRGMAAQLSLAILGKQIDGIWHTGVYVFGREYFFGGGIQTMEPTEVVQRYAMEPVRVIAMGKTDITETRFHAFLHEIRARYTEQTYDLLTHNCNNFSDEIVKFLLHGSGIPRDILDLPHQVLSTPMGAMLRPMLEDVQRQMRLNGSQIPFTAAANEKAITEPASKGVGKRKFIYSGNPQLYLPQILGRIQELNEKQMVLSADEMQTLQDVQKSSETSLSQTHPTEFMEALSRSWTMLLKLMRSQDQNSQWIFPKLCLLRALLLFPVNDTKNLMECLECFFTLIESSVKVGSTCFSSHTEEIAVLSVLLNSFINPAITEFTITHANQFLPFVFRAMSTMDNHLEVRIMSSKVVQNCCLALELEEEMIVSTLVCGSIEVMGTMSQSDHESASHPSQEMMIESLMNGIIHLLSSFRLARNLSMQLGLESILQRLQPTQSISGLVREIRAIVSRHGSTDMEHTLPIHVINRVAGNYRASSDIQTQNPVHSISGEWSKTLPWAKVLKRCLKEEGPEDVSNMLTHLADKRALITSPSKLMRLCAFLARYEWYNPVHNILNDSLEKFVPIRDKTNASEQFVASGLDKVFDSVLSVYKEKNEWKQVHRMIHLLHDRSIDPSLRILRVFLITCARSNRKEHVHKIIQHLHLNRLVSSLNDVENMKTVTACCQALLLLGQSNRVIQLLGHLVDDLPSSKHYTESRESDLFWIGFKKLIHSGNTIRLNVLVEAYINENQKSQVLRTLSWMHRNKHAKPDCVTFEMILQYLVRHKDYNKALTIYQHAHQLECVSGDKNTLINLASLTAALTAWKSLDQRRKPESAYCQYASDIWNQLDKYDFAKAKEHQILHLFDCLWKYGDRKAASNVFVRVISSTCGVIWSRRNWVRQLSSGAVQVDLHGFSCGAAQSAILFVLHELDQECPMMEELKTTKIGKNWQPDIRIITGVGRHSTKKYMHGELRTRIITLLNEFSPLLNPSQCSTNSGVLLITGHNLRKWMEKR</sequence>